<evidence type="ECO:0000259" key="4">
    <source>
        <dbReference type="SMART" id="SM00701"/>
    </source>
</evidence>
<dbReference type="SUPFAM" id="SSF55846">
    <property type="entry name" value="N-acetylmuramoyl-L-alanine amidase-like"/>
    <property type="match status" value="1"/>
</dbReference>
<dbReference type="InterPro" id="IPR036505">
    <property type="entry name" value="Amidase/PGRP_sf"/>
</dbReference>
<feature type="region of interest" description="Disordered" evidence="2">
    <location>
        <begin position="24"/>
        <end position="65"/>
    </location>
</feature>
<evidence type="ECO:0000256" key="3">
    <source>
        <dbReference type="SAM" id="SignalP"/>
    </source>
</evidence>
<evidence type="ECO:0000313" key="5">
    <source>
        <dbReference type="EMBL" id="GAA2015750.1"/>
    </source>
</evidence>
<comment type="similarity">
    <text evidence="1">Belongs to the N-acetylmuramoyl-L-alanine amidase 2 family.</text>
</comment>
<proteinExistence type="inferred from homology"/>
<feature type="compositionally biased region" description="Polar residues" evidence="2">
    <location>
        <begin position="38"/>
        <end position="61"/>
    </location>
</feature>
<dbReference type="SMART" id="SM00701">
    <property type="entry name" value="PGRP"/>
    <property type="match status" value="1"/>
</dbReference>
<name>A0ABN2TPI2_9ACTN</name>
<dbReference type="EMBL" id="BAAAPC010000031">
    <property type="protein sequence ID" value="GAA2015750.1"/>
    <property type="molecule type" value="Genomic_DNA"/>
</dbReference>
<dbReference type="InterPro" id="IPR002502">
    <property type="entry name" value="Amidase_domain"/>
</dbReference>
<dbReference type="PANTHER" id="PTHR11022:SF41">
    <property type="entry name" value="PEPTIDOGLYCAN-RECOGNITION PROTEIN LC-RELATED"/>
    <property type="match status" value="1"/>
</dbReference>
<keyword evidence="3" id="KW-0732">Signal</keyword>
<protein>
    <recommendedName>
        <fullName evidence="4">Peptidoglycan recognition protein family domain-containing protein</fullName>
    </recommendedName>
</protein>
<feature type="compositionally biased region" description="Low complexity" evidence="2">
    <location>
        <begin position="24"/>
        <end position="35"/>
    </location>
</feature>
<keyword evidence="6" id="KW-1185">Reference proteome</keyword>
<evidence type="ECO:0000256" key="1">
    <source>
        <dbReference type="ARBA" id="ARBA00007553"/>
    </source>
</evidence>
<dbReference type="CDD" id="cd06583">
    <property type="entry name" value="PGRP"/>
    <property type="match status" value="1"/>
</dbReference>
<dbReference type="InterPro" id="IPR006311">
    <property type="entry name" value="TAT_signal"/>
</dbReference>
<feature type="signal peptide" evidence="3">
    <location>
        <begin position="1"/>
        <end position="24"/>
    </location>
</feature>
<comment type="caution">
    <text evidence="5">The sequence shown here is derived from an EMBL/GenBank/DDBJ whole genome shotgun (WGS) entry which is preliminary data.</text>
</comment>
<dbReference type="PROSITE" id="PS51318">
    <property type="entry name" value="TAT"/>
    <property type="match status" value="1"/>
</dbReference>
<dbReference type="InterPro" id="IPR006619">
    <property type="entry name" value="PGRP_domain_met/bac"/>
</dbReference>
<gene>
    <name evidence="5" type="ORF">GCM10009799_49900</name>
</gene>
<evidence type="ECO:0000256" key="2">
    <source>
        <dbReference type="SAM" id="MobiDB-lite"/>
    </source>
</evidence>
<dbReference type="Proteomes" id="UP001501585">
    <property type="component" value="Unassembled WGS sequence"/>
</dbReference>
<reference evidence="6" key="1">
    <citation type="journal article" date="2019" name="Int. J. Syst. Evol. Microbiol.">
        <title>The Global Catalogue of Microorganisms (GCM) 10K type strain sequencing project: providing services to taxonomists for standard genome sequencing and annotation.</title>
        <authorList>
            <consortium name="The Broad Institute Genomics Platform"/>
            <consortium name="The Broad Institute Genome Sequencing Center for Infectious Disease"/>
            <person name="Wu L."/>
            <person name="Ma J."/>
        </authorList>
    </citation>
    <scope>NUCLEOTIDE SEQUENCE [LARGE SCALE GENOMIC DNA]</scope>
    <source>
        <strain evidence="6">JCM 15313</strain>
    </source>
</reference>
<accession>A0ABN2TPI2</accession>
<dbReference type="PANTHER" id="PTHR11022">
    <property type="entry name" value="PEPTIDOGLYCAN RECOGNITION PROTEIN"/>
    <property type="match status" value="1"/>
</dbReference>
<feature type="domain" description="Peptidoglycan recognition protein family" evidence="4">
    <location>
        <begin position="176"/>
        <end position="333"/>
    </location>
</feature>
<dbReference type="Pfam" id="PF01510">
    <property type="entry name" value="Amidase_2"/>
    <property type="match status" value="1"/>
</dbReference>
<organism evidence="5 6">
    <name type="scientific">Nocardiopsis rhodophaea</name>
    <dbReference type="NCBI Taxonomy" id="280238"/>
    <lineage>
        <taxon>Bacteria</taxon>
        <taxon>Bacillati</taxon>
        <taxon>Actinomycetota</taxon>
        <taxon>Actinomycetes</taxon>
        <taxon>Streptosporangiales</taxon>
        <taxon>Nocardiopsidaceae</taxon>
        <taxon>Nocardiopsis</taxon>
    </lineage>
</organism>
<dbReference type="InterPro" id="IPR015510">
    <property type="entry name" value="PGRP"/>
</dbReference>
<evidence type="ECO:0000313" key="6">
    <source>
        <dbReference type="Proteomes" id="UP001501585"/>
    </source>
</evidence>
<dbReference type="Gene3D" id="3.40.80.10">
    <property type="entry name" value="Peptidoglycan recognition protein-like"/>
    <property type="match status" value="1"/>
</dbReference>
<feature type="chain" id="PRO_5045903160" description="Peptidoglycan recognition protein family domain-containing protein" evidence="3">
    <location>
        <begin position="25"/>
        <end position="384"/>
    </location>
</feature>
<dbReference type="RefSeq" id="WP_344165521.1">
    <property type="nucleotide sequence ID" value="NZ_BAAAPC010000031.1"/>
</dbReference>
<sequence length="384" mass="41032">MRRRNFLAAGATAGLAMATLGSTAAATRPTPAEPALMSGSTPHRQGVPQTLTERSTATTSPPRMVRPEAGFDYVAVRSSENAPRSAAIRFEAPDGLTGWRSLHFHGGGRDARPATAAALTPAPAGSTGYEISAEGMDRAACVAINLQDGGRVRIDGRPEGELYDDTATDPRGGLLVAYLTRAGWGADESLRFNDEGEEEWPTAYSPVQAITVHHSAWEIGEGGAAANVRAIYHLHAVENGWGDIGYHLLIDPDGGVYEGRWSGSDPMPIFRTIPLPGGAEAVTAGHVYQFNPGNIGICVLGDFTDRMPTERAQDSLVRTLRALCWITGVDPVEEIAYVNPVNGKKAIQQGVSRHRDWLPTECPGSTFAEHFDTAIRQRVARGLV</sequence>